<dbReference type="GO" id="GO:0005524">
    <property type="term" value="F:ATP binding"/>
    <property type="evidence" value="ECO:0007669"/>
    <property type="project" value="UniProtKB-KW"/>
</dbReference>
<accession>A0A7G3UPW6</accession>
<dbReference type="InterPro" id="IPR003439">
    <property type="entry name" value="ABC_transporter-like_ATP-bd"/>
</dbReference>
<evidence type="ECO:0000313" key="9">
    <source>
        <dbReference type="EMBL" id="QKM71375.1"/>
    </source>
</evidence>
<evidence type="ECO:0000256" key="6">
    <source>
        <dbReference type="SAM" id="Phobius"/>
    </source>
</evidence>
<evidence type="ECO:0000256" key="4">
    <source>
        <dbReference type="ARBA" id="ARBA00023136"/>
    </source>
</evidence>
<keyword evidence="2 6" id="KW-0812">Transmembrane</keyword>
<dbReference type="InterPro" id="IPR036640">
    <property type="entry name" value="ABC1_TM_sf"/>
</dbReference>
<dbReference type="Proteomes" id="UP000005940">
    <property type="component" value="Chromosome"/>
</dbReference>
<feature type="domain" description="ABC transporter" evidence="7">
    <location>
        <begin position="275"/>
        <end position="581"/>
    </location>
</feature>
<evidence type="ECO:0000256" key="5">
    <source>
        <dbReference type="SAM" id="MobiDB-lite"/>
    </source>
</evidence>
<comment type="subcellular location">
    <subcellularLocation>
        <location evidence="1">Cell membrane</location>
        <topology evidence="1">Multi-pass membrane protein</topology>
    </subcellularLocation>
</comment>
<dbReference type="Pfam" id="PF00664">
    <property type="entry name" value="ABC_membrane"/>
    <property type="match status" value="1"/>
</dbReference>
<evidence type="ECO:0000256" key="3">
    <source>
        <dbReference type="ARBA" id="ARBA00022989"/>
    </source>
</evidence>
<reference evidence="9 10" key="1">
    <citation type="journal article" date="2012" name="J. Bacteriol.">
        <title>Draft genome of Streptomyces tsukubaensis NRRL 18488, the producer of the clinically important immunosuppressant tacrolimus (FK506).</title>
        <authorList>
            <person name="Barreiro C."/>
            <person name="Prieto C."/>
            <person name="Sola-Landa A."/>
            <person name="Solera E."/>
            <person name="Martinez-Castro M."/>
            <person name="Perez-Redondo R."/>
            <person name="Garcia-Estrada C."/>
            <person name="Aparicio J.F."/>
            <person name="Fernandez-Martinez L.T."/>
            <person name="Santos-Aberturas J."/>
            <person name="Salehi-Najafabadi Z."/>
            <person name="Rodriguez-Garcia A."/>
            <person name="Tauch A."/>
            <person name="Martin J.F."/>
        </authorList>
    </citation>
    <scope>NUCLEOTIDE SEQUENCE [LARGE SCALE GENOMIC DNA]</scope>
    <source>
        <strain evidence="10">DSM 42081 / NBRC 108919 / NRRL 18488 / 9993</strain>
    </source>
</reference>
<feature type="compositionally biased region" description="Low complexity" evidence="5">
    <location>
        <begin position="585"/>
        <end position="595"/>
    </location>
</feature>
<name>A0A7G3UPW6_STRT9</name>
<feature type="domain" description="ABC transmembrane type-1" evidence="8">
    <location>
        <begin position="50"/>
        <end position="329"/>
    </location>
</feature>
<keyword evidence="9" id="KW-0067">ATP-binding</keyword>
<feature type="transmembrane region" description="Helical" evidence="6">
    <location>
        <begin position="84"/>
        <end position="104"/>
    </location>
</feature>
<sequence>MLRGKRSGDGRRKPVAGLGTGGSPGPRDREGPVRYLRWTAARQPRRIASGTLFATLWLGGLILMPYLMSRAVDDGLENGDRATAAAWVAALLAAAALTALFGTLRHRTMCRVRLDAAFRTVRVVVRHSTALGAALQRRVGAGEIVTVGLGDAATIGNTLTFLGPGIGCLIALGIVAFLLFAASPLLAAVVLLGVPVIALCVGPLLGRLQSTEAVYRTRQGELASRFGDIAGGLHVLNAIGGKDEYAARYRHGSRALRDEGYRVGAVTSWIGALAVGLPTLFLAVITWIAARMTAQGQLTVGELVAVYGYTAVLNIAVSYLIECGDDIIRGLVAARRVLGFLALEPDTLHGEPGPALPPPDAPAALHDPDSGVTVTPGALTALVSDRPAETALVADRIAGFTGSATTWGGTRLDRIGIGAVRERILVADNDAALFAGPLRKVLSGRHDRAEDPISRALEAAFAHDIVRGLPGGLDAPVRAGGRNLSGGQRQRVRLARALLAEPDVLVAVEPTSALDAHTEAAVATGLAAARQGRTTVVTTTSPLVLDRADTVHYLVDGTVAATGSHRELLTRHAGYRALVARGAEEPGTTGPGPRAATERTGAAR</sequence>
<evidence type="ECO:0000313" key="10">
    <source>
        <dbReference type="Proteomes" id="UP000005940"/>
    </source>
</evidence>
<feature type="compositionally biased region" description="Basic and acidic residues" evidence="5">
    <location>
        <begin position="1"/>
        <end position="12"/>
    </location>
</feature>
<dbReference type="GO" id="GO:0016887">
    <property type="term" value="F:ATP hydrolysis activity"/>
    <property type="evidence" value="ECO:0007669"/>
    <property type="project" value="InterPro"/>
</dbReference>
<dbReference type="PANTHER" id="PTHR43394:SF1">
    <property type="entry name" value="ATP-BINDING CASSETTE SUB-FAMILY B MEMBER 10, MITOCHONDRIAL"/>
    <property type="match status" value="1"/>
</dbReference>
<evidence type="ECO:0000259" key="7">
    <source>
        <dbReference type="PROSITE" id="PS50893"/>
    </source>
</evidence>
<dbReference type="PROSITE" id="PS00211">
    <property type="entry name" value="ABC_TRANSPORTER_1"/>
    <property type="match status" value="1"/>
</dbReference>
<dbReference type="SUPFAM" id="SSF52540">
    <property type="entry name" value="P-loop containing nucleoside triphosphate hydrolases"/>
    <property type="match status" value="1"/>
</dbReference>
<evidence type="ECO:0000256" key="2">
    <source>
        <dbReference type="ARBA" id="ARBA00022692"/>
    </source>
</evidence>
<dbReference type="Gene3D" id="1.20.1560.10">
    <property type="entry name" value="ABC transporter type 1, transmembrane domain"/>
    <property type="match status" value="1"/>
</dbReference>
<dbReference type="SUPFAM" id="SSF90123">
    <property type="entry name" value="ABC transporter transmembrane region"/>
    <property type="match status" value="1"/>
</dbReference>
<dbReference type="PANTHER" id="PTHR43394">
    <property type="entry name" value="ATP-DEPENDENT PERMEASE MDL1, MITOCHONDRIAL"/>
    <property type="match status" value="1"/>
</dbReference>
<dbReference type="InterPro" id="IPR027417">
    <property type="entry name" value="P-loop_NTPase"/>
</dbReference>
<gene>
    <name evidence="9" type="ORF">STSU_004665</name>
</gene>
<dbReference type="InterPro" id="IPR017871">
    <property type="entry name" value="ABC_transporter-like_CS"/>
</dbReference>
<evidence type="ECO:0000259" key="8">
    <source>
        <dbReference type="PROSITE" id="PS50929"/>
    </source>
</evidence>
<protein>
    <submittedName>
        <fullName evidence="9">ABC transporter ATP-binding protein</fullName>
    </submittedName>
</protein>
<dbReference type="GO" id="GO:0015421">
    <property type="term" value="F:ABC-type oligopeptide transporter activity"/>
    <property type="evidence" value="ECO:0007669"/>
    <property type="project" value="TreeGrafter"/>
</dbReference>
<feature type="region of interest" description="Disordered" evidence="5">
    <location>
        <begin position="1"/>
        <end position="32"/>
    </location>
</feature>
<dbReference type="EMBL" id="CP029159">
    <property type="protein sequence ID" value="QKM71375.1"/>
    <property type="molecule type" value="Genomic_DNA"/>
</dbReference>
<dbReference type="Pfam" id="PF00005">
    <property type="entry name" value="ABC_tran"/>
    <property type="match status" value="1"/>
</dbReference>
<keyword evidence="4 6" id="KW-0472">Membrane</keyword>
<keyword evidence="10" id="KW-1185">Reference proteome</keyword>
<keyword evidence="9" id="KW-0547">Nucleotide-binding</keyword>
<feature type="transmembrane region" description="Helical" evidence="6">
    <location>
        <begin position="47"/>
        <end position="68"/>
    </location>
</feature>
<dbReference type="Gene3D" id="3.40.50.300">
    <property type="entry name" value="P-loop containing nucleotide triphosphate hydrolases"/>
    <property type="match status" value="1"/>
</dbReference>
<evidence type="ECO:0000256" key="1">
    <source>
        <dbReference type="ARBA" id="ARBA00004651"/>
    </source>
</evidence>
<dbReference type="CDD" id="cd07346">
    <property type="entry name" value="ABC_6TM_exporters"/>
    <property type="match status" value="1"/>
</dbReference>
<keyword evidence="3 6" id="KW-1133">Transmembrane helix</keyword>
<dbReference type="RefSeq" id="WP_078902045.1">
    <property type="nucleotide sequence ID" value="NZ_CP029159.1"/>
</dbReference>
<feature type="transmembrane region" description="Helical" evidence="6">
    <location>
        <begin position="263"/>
        <end position="290"/>
    </location>
</feature>
<dbReference type="GO" id="GO:0005886">
    <property type="term" value="C:plasma membrane"/>
    <property type="evidence" value="ECO:0007669"/>
    <property type="project" value="UniProtKB-SubCell"/>
</dbReference>
<proteinExistence type="predicted"/>
<feature type="transmembrane region" description="Helical" evidence="6">
    <location>
        <begin position="159"/>
        <end position="180"/>
    </location>
</feature>
<feature type="region of interest" description="Disordered" evidence="5">
    <location>
        <begin position="581"/>
        <end position="604"/>
    </location>
</feature>
<dbReference type="InterPro" id="IPR011527">
    <property type="entry name" value="ABC1_TM_dom"/>
</dbReference>
<organism evidence="9 10">
    <name type="scientific">Streptomyces tsukubensis (strain DSM 42081 / NBRC 108919 / NRRL 18488 / 9993)</name>
    <dbReference type="NCBI Taxonomy" id="1114943"/>
    <lineage>
        <taxon>Bacteria</taxon>
        <taxon>Bacillati</taxon>
        <taxon>Actinomycetota</taxon>
        <taxon>Actinomycetes</taxon>
        <taxon>Kitasatosporales</taxon>
        <taxon>Streptomycetaceae</taxon>
        <taxon>Streptomyces</taxon>
    </lineage>
</organism>
<dbReference type="PROSITE" id="PS50929">
    <property type="entry name" value="ABC_TM1F"/>
    <property type="match status" value="1"/>
</dbReference>
<dbReference type="AlphaFoldDB" id="A0A7G3UPW6"/>
<feature type="transmembrane region" description="Helical" evidence="6">
    <location>
        <begin position="186"/>
        <end position="206"/>
    </location>
</feature>
<dbReference type="InterPro" id="IPR039421">
    <property type="entry name" value="Type_1_exporter"/>
</dbReference>
<dbReference type="PROSITE" id="PS50893">
    <property type="entry name" value="ABC_TRANSPORTER_2"/>
    <property type="match status" value="1"/>
</dbReference>